<dbReference type="InterPro" id="IPR001343">
    <property type="entry name" value="Hemolysn_Ca-bd"/>
</dbReference>
<reference evidence="2 3" key="1">
    <citation type="submission" date="2014-07" db="EMBL/GenBank/DDBJ databases">
        <title>Expanding our view of genomic diversity in Candidatus Accumulibacter clades.</title>
        <authorList>
            <person name="Skennerton C.T."/>
            <person name="Barr J.J."/>
            <person name="Slater F.R."/>
            <person name="Bond P.L."/>
            <person name="Tyson G.W."/>
        </authorList>
    </citation>
    <scope>NUCLEOTIDE SEQUENCE [LARGE SCALE GENOMIC DNA]</scope>
    <source>
        <strain evidence="3">SK-01</strain>
    </source>
</reference>
<evidence type="ECO:0000313" key="3">
    <source>
        <dbReference type="Proteomes" id="UP000019812"/>
    </source>
</evidence>
<dbReference type="PRINTS" id="PR00313">
    <property type="entry name" value="CABNDNGRPT"/>
</dbReference>
<dbReference type="EMBL" id="JDSS02000008">
    <property type="protein sequence ID" value="KFB69723.1"/>
    <property type="molecule type" value="Genomic_DNA"/>
</dbReference>
<protein>
    <recommendedName>
        <fullName evidence="1">Peptidase C-terminal archaeal/bacterial domain-containing protein</fullName>
    </recommendedName>
</protein>
<dbReference type="SUPFAM" id="SSF51120">
    <property type="entry name" value="beta-Roll"/>
    <property type="match status" value="1"/>
</dbReference>
<dbReference type="GO" id="GO:0005509">
    <property type="term" value="F:calcium ion binding"/>
    <property type="evidence" value="ECO:0007669"/>
    <property type="project" value="InterPro"/>
</dbReference>
<dbReference type="Pfam" id="PF00353">
    <property type="entry name" value="HemolysinCabind"/>
    <property type="match status" value="1"/>
</dbReference>
<dbReference type="STRING" id="1457154.CAPSK01_000557"/>
<sequence>MSDDYSATTATTGRLIVGSSVAGYIEGEDDSDWFAVTLSAGTPYYFALEGWSTLQQSFALGDPALTLRSSTGSQIDRNDDGGIGFNSGISYTPTTSGTYYLDAHNSGYGRGLIFDLSGGTVYSDFIGNYRLSAVAVTDDYPSNTATTGRLTEGQFAGGNIEVPYDEDWFAVTLSAGRTYTFNLEGSDTSQGTLADPYLVLRDGRTFSTVSNDDGGIGLNSLLRYTPTTSATYYLAVRAPTGGTGTYRLFQDTAGETLTGDAGNNILTGTSGSDSFLGMAGNDRLTGGPGRDFLAGGEGIDTAIYSGNHSDYRVTRTGNTLVVEAQGGADGQDTLSQVERLQFADTKLAFDLDGNAGMVAKILGAAFGANAVHNKQFVGIGLSFLDGGMTYEELNALAIDAAGATTPQQVVNLLYTNVVGVVPSPAAAQPFIDMLNNGMTVGALGVLAADTSINATNIDLVGLQLSGIEYL</sequence>
<evidence type="ECO:0000259" key="1">
    <source>
        <dbReference type="Pfam" id="PF04151"/>
    </source>
</evidence>
<dbReference type="RefSeq" id="WP_273702948.1">
    <property type="nucleotide sequence ID" value="NZ_JDSS02000008.1"/>
</dbReference>
<dbReference type="Gene3D" id="2.60.120.380">
    <property type="match status" value="2"/>
</dbReference>
<name>A0A084Y4S9_9PROT</name>
<dbReference type="InterPro" id="IPR018511">
    <property type="entry name" value="Hemolysin-typ_Ca-bd_CS"/>
</dbReference>
<accession>A0A084Y4S9</accession>
<proteinExistence type="predicted"/>
<dbReference type="InterPro" id="IPR011049">
    <property type="entry name" value="Serralysin-like_metalloprot_C"/>
</dbReference>
<dbReference type="Pfam" id="PF04151">
    <property type="entry name" value="PPC"/>
    <property type="match status" value="1"/>
</dbReference>
<evidence type="ECO:0000313" key="2">
    <source>
        <dbReference type="EMBL" id="KFB69723.1"/>
    </source>
</evidence>
<dbReference type="InterPro" id="IPR007280">
    <property type="entry name" value="Peptidase_C_arc/bac"/>
</dbReference>
<gene>
    <name evidence="2" type="ORF">CAPSK01_000557</name>
</gene>
<comment type="caution">
    <text evidence="2">The sequence shown here is derived from an EMBL/GenBank/DDBJ whole genome shotgun (WGS) entry which is preliminary data.</text>
</comment>
<dbReference type="Proteomes" id="UP000019812">
    <property type="component" value="Unassembled WGS sequence"/>
</dbReference>
<organism evidence="2 3">
    <name type="scientific">Candidatus Accumulibacter vicinus</name>
    <dbReference type="NCBI Taxonomy" id="2954382"/>
    <lineage>
        <taxon>Bacteria</taxon>
        <taxon>Pseudomonadati</taxon>
        <taxon>Pseudomonadota</taxon>
        <taxon>Betaproteobacteria</taxon>
        <taxon>Candidatus Accumulibacter</taxon>
    </lineage>
</organism>
<dbReference type="PROSITE" id="PS00330">
    <property type="entry name" value="HEMOLYSIN_CALCIUM"/>
    <property type="match status" value="1"/>
</dbReference>
<feature type="domain" description="Peptidase C-terminal archaeal/bacterial" evidence="1">
    <location>
        <begin position="30"/>
        <end position="101"/>
    </location>
</feature>
<dbReference type="AlphaFoldDB" id="A0A084Y4S9"/>